<evidence type="ECO:0000256" key="7">
    <source>
        <dbReference type="ARBA" id="ARBA00022842"/>
    </source>
</evidence>
<keyword evidence="3" id="KW-0479">Metal-binding</keyword>
<feature type="domain" description="Galactokinase N-terminal" evidence="12">
    <location>
        <begin position="10"/>
        <end position="56"/>
    </location>
</feature>
<evidence type="ECO:0000259" key="12">
    <source>
        <dbReference type="Pfam" id="PF10509"/>
    </source>
</evidence>
<dbReference type="Pfam" id="PF10509">
    <property type="entry name" value="GalKase_gal_bdg"/>
    <property type="match status" value="1"/>
</dbReference>
<accession>A0A4R2R0G5</accession>
<comment type="caution">
    <text evidence="13">The sequence shown here is derived from an EMBL/GenBank/DDBJ whole genome shotgun (WGS) entry which is preliminary data.</text>
</comment>
<keyword evidence="2" id="KW-0808">Transferase</keyword>
<name>A0A4R2R0G5_9PSEU</name>
<keyword evidence="7" id="KW-0460">Magnesium</keyword>
<evidence type="ECO:0000256" key="2">
    <source>
        <dbReference type="ARBA" id="ARBA00022679"/>
    </source>
</evidence>
<dbReference type="RefSeq" id="WP_132876548.1">
    <property type="nucleotide sequence ID" value="NZ_SLXQ01000002.1"/>
</dbReference>
<dbReference type="InterPro" id="IPR006204">
    <property type="entry name" value="GHMP_kinase_N_dom"/>
</dbReference>
<dbReference type="EMBL" id="SLXQ01000002">
    <property type="protein sequence ID" value="TCP55194.1"/>
    <property type="molecule type" value="Genomic_DNA"/>
</dbReference>
<dbReference type="PROSITE" id="PS00627">
    <property type="entry name" value="GHMP_KINASES_ATP"/>
    <property type="match status" value="1"/>
</dbReference>
<feature type="domain" description="GHMP kinase N-terminal" evidence="10">
    <location>
        <begin position="97"/>
        <end position="149"/>
    </location>
</feature>
<dbReference type="Gene3D" id="3.30.70.890">
    <property type="entry name" value="GHMP kinase, C-terminal domain"/>
    <property type="match status" value="1"/>
</dbReference>
<evidence type="ECO:0000313" key="14">
    <source>
        <dbReference type="Proteomes" id="UP000294911"/>
    </source>
</evidence>
<dbReference type="InterPro" id="IPR006203">
    <property type="entry name" value="GHMP_knse_ATP-bd_CS"/>
</dbReference>
<dbReference type="PANTHER" id="PTHR10457:SF7">
    <property type="entry name" value="GALACTOKINASE-RELATED"/>
    <property type="match status" value="1"/>
</dbReference>
<keyword evidence="8" id="KW-0299">Galactose metabolism</keyword>
<dbReference type="InterPro" id="IPR019741">
    <property type="entry name" value="Galactokinase_CS"/>
</dbReference>
<dbReference type="GO" id="GO:0004335">
    <property type="term" value="F:galactokinase activity"/>
    <property type="evidence" value="ECO:0007669"/>
    <property type="project" value="InterPro"/>
</dbReference>
<keyword evidence="5 13" id="KW-0418">Kinase</keyword>
<dbReference type="PRINTS" id="PR00473">
    <property type="entry name" value="GALCTOKINASE"/>
</dbReference>
<dbReference type="InterPro" id="IPR020568">
    <property type="entry name" value="Ribosomal_Su5_D2-typ_SF"/>
</dbReference>
<proteinExistence type="inferred from homology"/>
<dbReference type="InterPro" id="IPR013750">
    <property type="entry name" value="GHMP_kinase_C_dom"/>
</dbReference>
<evidence type="ECO:0000256" key="4">
    <source>
        <dbReference type="ARBA" id="ARBA00022741"/>
    </source>
</evidence>
<dbReference type="OrthoDB" id="250531at2"/>
<evidence type="ECO:0000256" key="8">
    <source>
        <dbReference type="ARBA" id="ARBA00023144"/>
    </source>
</evidence>
<organism evidence="13 14">
    <name type="scientific">Tamaricihabitans halophyticus</name>
    <dbReference type="NCBI Taxonomy" id="1262583"/>
    <lineage>
        <taxon>Bacteria</taxon>
        <taxon>Bacillati</taxon>
        <taxon>Actinomycetota</taxon>
        <taxon>Actinomycetes</taxon>
        <taxon>Pseudonocardiales</taxon>
        <taxon>Pseudonocardiaceae</taxon>
        <taxon>Tamaricihabitans</taxon>
    </lineage>
</organism>
<dbReference type="Pfam" id="PF08544">
    <property type="entry name" value="GHMP_kinases_C"/>
    <property type="match status" value="1"/>
</dbReference>
<dbReference type="InterPro" id="IPR006206">
    <property type="entry name" value="Mevalonate/galactokinase"/>
</dbReference>
<dbReference type="PIRSF" id="PIRSF000530">
    <property type="entry name" value="Galactokinase"/>
    <property type="match status" value="1"/>
</dbReference>
<dbReference type="GO" id="GO:0006012">
    <property type="term" value="P:galactose metabolic process"/>
    <property type="evidence" value="ECO:0007669"/>
    <property type="project" value="UniProtKB-KW"/>
</dbReference>
<dbReference type="InterPro" id="IPR000705">
    <property type="entry name" value="Galactokinase"/>
</dbReference>
<dbReference type="InterPro" id="IPR019539">
    <property type="entry name" value="GalKase_N"/>
</dbReference>
<evidence type="ECO:0000256" key="9">
    <source>
        <dbReference type="ARBA" id="ARBA00023277"/>
    </source>
</evidence>
<protein>
    <submittedName>
        <fullName evidence="13">Galactokinase</fullName>
    </submittedName>
</protein>
<comment type="similarity">
    <text evidence="1">Belongs to the GHMP kinase family. GalK subfamily.</text>
</comment>
<evidence type="ECO:0000259" key="10">
    <source>
        <dbReference type="Pfam" id="PF00288"/>
    </source>
</evidence>
<evidence type="ECO:0000256" key="5">
    <source>
        <dbReference type="ARBA" id="ARBA00022777"/>
    </source>
</evidence>
<evidence type="ECO:0000313" key="13">
    <source>
        <dbReference type="EMBL" id="TCP55194.1"/>
    </source>
</evidence>
<dbReference type="PANTHER" id="PTHR10457">
    <property type="entry name" value="MEVALONATE KINASE/GALACTOKINASE"/>
    <property type="match status" value="1"/>
</dbReference>
<feature type="domain" description="GHMP kinase C-terminal" evidence="11">
    <location>
        <begin position="310"/>
        <end position="388"/>
    </location>
</feature>
<dbReference type="AlphaFoldDB" id="A0A4R2R0G5"/>
<dbReference type="SUPFAM" id="SSF55060">
    <property type="entry name" value="GHMP Kinase, C-terminal domain"/>
    <property type="match status" value="1"/>
</dbReference>
<dbReference type="PRINTS" id="PR00959">
    <property type="entry name" value="MEVGALKINASE"/>
</dbReference>
<dbReference type="Pfam" id="PF00288">
    <property type="entry name" value="GHMP_kinases_N"/>
    <property type="match status" value="1"/>
</dbReference>
<dbReference type="GO" id="GO:0005524">
    <property type="term" value="F:ATP binding"/>
    <property type="evidence" value="ECO:0007669"/>
    <property type="project" value="UniProtKB-KW"/>
</dbReference>
<dbReference type="Gene3D" id="3.30.230.10">
    <property type="match status" value="1"/>
</dbReference>
<dbReference type="PROSITE" id="PS00106">
    <property type="entry name" value="GALACTOKINASE"/>
    <property type="match status" value="1"/>
</dbReference>
<dbReference type="InterPro" id="IPR036554">
    <property type="entry name" value="GHMP_kinase_C_sf"/>
</dbReference>
<reference evidence="13 14" key="1">
    <citation type="submission" date="2019-03" db="EMBL/GenBank/DDBJ databases">
        <title>Genomic Encyclopedia of Type Strains, Phase IV (KMG-IV): sequencing the most valuable type-strain genomes for metagenomic binning, comparative biology and taxonomic classification.</title>
        <authorList>
            <person name="Goeker M."/>
        </authorList>
    </citation>
    <scope>NUCLEOTIDE SEQUENCE [LARGE SCALE GENOMIC DNA]</scope>
    <source>
        <strain evidence="13 14">DSM 45765</strain>
    </source>
</reference>
<evidence type="ECO:0000256" key="6">
    <source>
        <dbReference type="ARBA" id="ARBA00022840"/>
    </source>
</evidence>
<keyword evidence="9" id="KW-0119">Carbohydrate metabolism</keyword>
<keyword evidence="4" id="KW-0547">Nucleotide-binding</keyword>
<sequence length="411" mass="42567">MTLVDTVGAAFVERHGRRPAGVWVAPGRVNVIGEHTDYNDGFVLPFALPHRIAVAGTARSDGMLTLCSVGSDGRAQQASPVRIDELVPGTVSGWAAYPAGVAWVLRAHGYASGADLVLRSDVPTGAGLSSSAALECAVALALLGLAGVGPSALQDSALQDTARQESVPRESVPAGPSRATIARWAQRAENEFVGMPSGILDQTASMCCTEGHALFLDVRSGEQEQVPFRSIDEGLEILVIDTRSNHALIESGYGDRRNGCAKAAELLSVPALRDIAMAQLGAALAELPAELAALTRHVVTENQRVLDVVTALRSGSTSAIGGSLTASHVSLRDDYQVSCAELDLAVDTAIGSGALGARMIGGGFGGSAIALVRQDQRAGIERTVYEAFRSAGYRSPRTFTAVPSAGAGQVC</sequence>
<dbReference type="InterPro" id="IPR014721">
    <property type="entry name" value="Ribsml_uS5_D2-typ_fold_subgr"/>
</dbReference>
<dbReference type="GO" id="GO:0046872">
    <property type="term" value="F:metal ion binding"/>
    <property type="evidence" value="ECO:0007669"/>
    <property type="project" value="UniProtKB-KW"/>
</dbReference>
<dbReference type="SUPFAM" id="SSF54211">
    <property type="entry name" value="Ribosomal protein S5 domain 2-like"/>
    <property type="match status" value="1"/>
</dbReference>
<keyword evidence="6" id="KW-0067">ATP-binding</keyword>
<dbReference type="Proteomes" id="UP000294911">
    <property type="component" value="Unassembled WGS sequence"/>
</dbReference>
<evidence type="ECO:0000259" key="11">
    <source>
        <dbReference type="Pfam" id="PF08544"/>
    </source>
</evidence>
<keyword evidence="14" id="KW-1185">Reference proteome</keyword>
<evidence type="ECO:0000256" key="1">
    <source>
        <dbReference type="ARBA" id="ARBA00006566"/>
    </source>
</evidence>
<dbReference type="GO" id="GO:0005829">
    <property type="term" value="C:cytosol"/>
    <property type="evidence" value="ECO:0007669"/>
    <property type="project" value="TreeGrafter"/>
</dbReference>
<gene>
    <name evidence="13" type="ORF">EV191_102406</name>
</gene>
<dbReference type="FunFam" id="3.30.70.890:FF:000001">
    <property type="entry name" value="Galactokinase"/>
    <property type="match status" value="1"/>
</dbReference>
<evidence type="ECO:0000256" key="3">
    <source>
        <dbReference type="ARBA" id="ARBA00022723"/>
    </source>
</evidence>